<evidence type="ECO:0000256" key="5">
    <source>
        <dbReference type="ARBA" id="ARBA00023136"/>
    </source>
</evidence>
<dbReference type="InterPro" id="IPR017452">
    <property type="entry name" value="GPCR_Rhodpsn_7TM"/>
</dbReference>
<feature type="transmembrane region" description="Helical" evidence="9">
    <location>
        <begin position="144"/>
        <end position="163"/>
    </location>
</feature>
<dbReference type="Pfam" id="PF00001">
    <property type="entry name" value="7tm_1"/>
    <property type="match status" value="1"/>
</dbReference>
<evidence type="ECO:0000259" key="10">
    <source>
        <dbReference type="PROSITE" id="PS50262"/>
    </source>
</evidence>
<feature type="domain" description="G-protein coupled receptors family 1 profile" evidence="10">
    <location>
        <begin position="42"/>
        <end position="382"/>
    </location>
</feature>
<evidence type="ECO:0000256" key="8">
    <source>
        <dbReference type="SAM" id="MobiDB-lite"/>
    </source>
</evidence>
<keyword evidence="6" id="KW-0675">Receptor</keyword>
<keyword evidence="7" id="KW-0807">Transducer</keyword>
<feature type="transmembrane region" description="Helical" evidence="9">
    <location>
        <begin position="63"/>
        <end position="90"/>
    </location>
</feature>
<feature type="transmembrane region" description="Helical" evidence="9">
    <location>
        <begin position="189"/>
        <end position="210"/>
    </location>
</feature>
<dbReference type="InterPro" id="IPR000276">
    <property type="entry name" value="GPCR_Rhodpsn"/>
</dbReference>
<comment type="caution">
    <text evidence="11">The sequence shown here is derived from an EMBL/GenBank/DDBJ whole genome shotgun (WGS) entry which is preliminary data.</text>
</comment>
<evidence type="ECO:0000313" key="12">
    <source>
        <dbReference type="Proteomes" id="UP000823561"/>
    </source>
</evidence>
<protein>
    <recommendedName>
        <fullName evidence="10">G-protein coupled receptors family 1 profile domain-containing protein</fullName>
    </recommendedName>
</protein>
<dbReference type="Proteomes" id="UP000823561">
    <property type="component" value="Chromosome 4"/>
</dbReference>
<evidence type="ECO:0000313" key="11">
    <source>
        <dbReference type="EMBL" id="KAG5281689.1"/>
    </source>
</evidence>
<feature type="transmembrane region" description="Helical" evidence="9">
    <location>
        <begin position="102"/>
        <end position="123"/>
    </location>
</feature>
<dbReference type="CDD" id="cd00637">
    <property type="entry name" value="7tm_classA_rhodopsin-like"/>
    <property type="match status" value="1"/>
</dbReference>
<dbReference type="PRINTS" id="PR00237">
    <property type="entry name" value="GPCRRHODOPSN"/>
</dbReference>
<keyword evidence="4" id="KW-0297">G-protein coupled receptor</keyword>
<feature type="transmembrane region" description="Helical" evidence="9">
    <location>
        <begin position="367"/>
        <end position="385"/>
    </location>
</feature>
<dbReference type="EMBL" id="JADWDJ010000004">
    <property type="protein sequence ID" value="KAG5281689.1"/>
    <property type="molecule type" value="Genomic_DNA"/>
</dbReference>
<feature type="region of interest" description="Disordered" evidence="8">
    <location>
        <begin position="247"/>
        <end position="292"/>
    </location>
</feature>
<accession>A0AAV6H308</accession>
<evidence type="ECO:0000256" key="4">
    <source>
        <dbReference type="ARBA" id="ARBA00023040"/>
    </source>
</evidence>
<name>A0AAV6H308_9TELE</name>
<dbReference type="GO" id="GO:0016020">
    <property type="term" value="C:membrane"/>
    <property type="evidence" value="ECO:0007669"/>
    <property type="project" value="UniProtKB-SubCell"/>
</dbReference>
<feature type="transmembrane region" description="Helical" evidence="9">
    <location>
        <begin position="24"/>
        <end position="51"/>
    </location>
</feature>
<comment type="subcellular location">
    <subcellularLocation>
        <location evidence="1">Membrane</location>
        <topology evidence="1">Multi-pass membrane protein</topology>
    </subcellularLocation>
</comment>
<keyword evidence="5 9" id="KW-0472">Membrane</keyword>
<dbReference type="SUPFAM" id="SSF81321">
    <property type="entry name" value="Family A G protein-coupled receptor-like"/>
    <property type="match status" value="1"/>
</dbReference>
<gene>
    <name evidence="11" type="ORF">AALO_G00047710</name>
</gene>
<keyword evidence="12" id="KW-1185">Reference proteome</keyword>
<keyword evidence="3 9" id="KW-1133">Transmembrane helix</keyword>
<dbReference type="PROSITE" id="PS50262">
    <property type="entry name" value="G_PROTEIN_RECEP_F1_2"/>
    <property type="match status" value="1"/>
</dbReference>
<evidence type="ECO:0000256" key="2">
    <source>
        <dbReference type="ARBA" id="ARBA00022692"/>
    </source>
</evidence>
<dbReference type="Gene3D" id="1.20.1070.10">
    <property type="entry name" value="Rhodopsin 7-helix transmembrane proteins"/>
    <property type="match status" value="1"/>
</dbReference>
<keyword evidence="2 9" id="KW-0812">Transmembrane</keyword>
<dbReference type="PANTHER" id="PTHR24243:SF208">
    <property type="entry name" value="PYROKININ-1 RECEPTOR"/>
    <property type="match status" value="1"/>
</dbReference>
<proteinExistence type="predicted"/>
<dbReference type="AlphaFoldDB" id="A0AAV6H308"/>
<sequence>MTLENRGSANESSPCSATTEHTPFVVFNCALLSLSLLFGVSGNLLVCWVVLRNKTLRTANNALLVNLAASDLIKCSVDTPVFLASLLWALVRTEVGARLCCLLQFTYALCSCVQLLSLVGISVERFRAIAFPFKAEARRGRVRVWLLFIWALGLVLAVLSLTLSKDTLYYMMCTHVRPHGISNRSADPFGVFVLVPVWGCCLVLIAVHYLRIFVVVRQHSNKIFDRGIQLKHSMSRQVSGWQNFSQHAQRPSGTLSKPCEHVPGERPSPLEEEEGKAPVPEMPPPAPQESGKAAVSSPEIVGAVCILTPKAKELGRKRLEGKLAKRFGSIIIAVLLFWMPLVLCLILGSCAATHAEDWMFREVQTSAMVLTCVPAALHPLIYSLLNRQFRAEFHRTLSALRTCARWRD</sequence>
<evidence type="ECO:0000256" key="6">
    <source>
        <dbReference type="ARBA" id="ARBA00023170"/>
    </source>
</evidence>
<evidence type="ECO:0000256" key="7">
    <source>
        <dbReference type="ARBA" id="ARBA00023224"/>
    </source>
</evidence>
<evidence type="ECO:0000256" key="1">
    <source>
        <dbReference type="ARBA" id="ARBA00004141"/>
    </source>
</evidence>
<organism evidence="11 12">
    <name type="scientific">Alosa alosa</name>
    <name type="common">allis shad</name>
    <dbReference type="NCBI Taxonomy" id="278164"/>
    <lineage>
        <taxon>Eukaryota</taxon>
        <taxon>Metazoa</taxon>
        <taxon>Chordata</taxon>
        <taxon>Craniata</taxon>
        <taxon>Vertebrata</taxon>
        <taxon>Euteleostomi</taxon>
        <taxon>Actinopterygii</taxon>
        <taxon>Neopterygii</taxon>
        <taxon>Teleostei</taxon>
        <taxon>Clupei</taxon>
        <taxon>Clupeiformes</taxon>
        <taxon>Clupeoidei</taxon>
        <taxon>Clupeidae</taxon>
        <taxon>Alosa</taxon>
    </lineage>
</organism>
<dbReference type="GO" id="GO:0004930">
    <property type="term" value="F:G protein-coupled receptor activity"/>
    <property type="evidence" value="ECO:0007669"/>
    <property type="project" value="UniProtKB-KW"/>
</dbReference>
<evidence type="ECO:0000256" key="3">
    <source>
        <dbReference type="ARBA" id="ARBA00022989"/>
    </source>
</evidence>
<feature type="transmembrane region" description="Helical" evidence="9">
    <location>
        <begin position="327"/>
        <end position="355"/>
    </location>
</feature>
<reference evidence="11" key="1">
    <citation type="submission" date="2020-10" db="EMBL/GenBank/DDBJ databases">
        <title>Chromosome-scale genome assembly of the Allis shad, Alosa alosa.</title>
        <authorList>
            <person name="Margot Z."/>
            <person name="Christophe K."/>
            <person name="Cabau C."/>
            <person name="Louis A."/>
            <person name="Berthelot C."/>
            <person name="Parey E."/>
            <person name="Roest Crollius H."/>
            <person name="Montfort J."/>
            <person name="Robinson-Rechavi M."/>
            <person name="Bucao C."/>
            <person name="Bouchez O."/>
            <person name="Gislard M."/>
            <person name="Lluch J."/>
            <person name="Milhes M."/>
            <person name="Lampietro C."/>
            <person name="Lopez Roques C."/>
            <person name="Donnadieu C."/>
            <person name="Braasch I."/>
            <person name="Desvignes T."/>
            <person name="Postlethwait J."/>
            <person name="Bobe J."/>
            <person name="Guiguen Y."/>
        </authorList>
    </citation>
    <scope>NUCLEOTIDE SEQUENCE</scope>
    <source>
        <strain evidence="11">M-15738</strain>
        <tissue evidence="11">Blood</tissue>
    </source>
</reference>
<evidence type="ECO:0000256" key="9">
    <source>
        <dbReference type="SAM" id="Phobius"/>
    </source>
</evidence>
<dbReference type="SMART" id="SM01381">
    <property type="entry name" value="7TM_GPCR_Srsx"/>
    <property type="match status" value="1"/>
</dbReference>
<dbReference type="PANTHER" id="PTHR24243">
    <property type="entry name" value="G-PROTEIN COUPLED RECEPTOR"/>
    <property type="match status" value="1"/>
</dbReference>